<dbReference type="GeneID" id="9618565"/>
<sequence>MPKHHTSFSNRTSIALNSPVEDIGKRAGYDRSSTPAAEAAIVAAVQRRFRASSGCGGGHAAQDGADGTFNRNAGSQQRLALSFDDGIIRKEVVAVPPGEVGVMATPMRACTAAGASAPPPLPRGAASPTGTTTALLNRCETELPFYSTPPICTHAAAAAAAAAADGAGTSSLNLAPEPAAAAAAAAAELPTPFPPLGFLSLSDGLELHTADMASFMTTAVACLQANWSALSAASGSSSSSSGGGGSCIDCERTAGDGDSAAAAHLLPAVPPPPLPPSHRNTQSGGGTANSAASSNASAVGRYGALTVSSAGWRCTELYDLHDTLLLSRLPRLRGMGGVGGGAVGADNTVLVGYGGLLRMAPKMAKRGPASVLVKPECWDSDLQAVEEAAAEISLLGGDDVVEGTTPAGPGATTAGFPVL</sequence>
<protein>
    <submittedName>
        <fullName evidence="2">Uncharacterized protein</fullName>
    </submittedName>
</protein>
<name>D8TSQ9_VOLCA</name>
<accession>D8TSQ9</accession>
<dbReference type="OrthoDB" id="553298at2759"/>
<dbReference type="EMBL" id="GL378335">
    <property type="protein sequence ID" value="EFJ49414.1"/>
    <property type="molecule type" value="Genomic_DNA"/>
</dbReference>
<dbReference type="RefSeq" id="XP_002949395.1">
    <property type="nucleotide sequence ID" value="XM_002949349.1"/>
</dbReference>
<evidence type="ECO:0000313" key="2">
    <source>
        <dbReference type="EMBL" id="EFJ49414.1"/>
    </source>
</evidence>
<evidence type="ECO:0000256" key="1">
    <source>
        <dbReference type="SAM" id="MobiDB-lite"/>
    </source>
</evidence>
<feature type="region of interest" description="Disordered" evidence="1">
    <location>
        <begin position="263"/>
        <end position="292"/>
    </location>
</feature>
<keyword evidence="3" id="KW-1185">Reference proteome</keyword>
<organism evidence="3">
    <name type="scientific">Volvox carteri f. nagariensis</name>
    <dbReference type="NCBI Taxonomy" id="3068"/>
    <lineage>
        <taxon>Eukaryota</taxon>
        <taxon>Viridiplantae</taxon>
        <taxon>Chlorophyta</taxon>
        <taxon>core chlorophytes</taxon>
        <taxon>Chlorophyceae</taxon>
        <taxon>CS clade</taxon>
        <taxon>Chlamydomonadales</taxon>
        <taxon>Volvocaceae</taxon>
        <taxon>Volvox</taxon>
    </lineage>
</organism>
<reference evidence="2 3" key="1">
    <citation type="journal article" date="2010" name="Science">
        <title>Genomic analysis of organismal complexity in the multicellular green alga Volvox carteri.</title>
        <authorList>
            <person name="Prochnik S.E."/>
            <person name="Umen J."/>
            <person name="Nedelcu A.M."/>
            <person name="Hallmann A."/>
            <person name="Miller S.M."/>
            <person name="Nishii I."/>
            <person name="Ferris P."/>
            <person name="Kuo A."/>
            <person name="Mitros T."/>
            <person name="Fritz-Laylin L.K."/>
            <person name="Hellsten U."/>
            <person name="Chapman J."/>
            <person name="Simakov O."/>
            <person name="Rensing S.A."/>
            <person name="Terry A."/>
            <person name="Pangilinan J."/>
            <person name="Kapitonov V."/>
            <person name="Jurka J."/>
            <person name="Salamov A."/>
            <person name="Shapiro H."/>
            <person name="Schmutz J."/>
            <person name="Grimwood J."/>
            <person name="Lindquist E."/>
            <person name="Lucas S."/>
            <person name="Grigoriev I.V."/>
            <person name="Schmitt R."/>
            <person name="Kirk D."/>
            <person name="Rokhsar D.S."/>
        </authorList>
    </citation>
    <scope>NUCLEOTIDE SEQUENCE [LARGE SCALE GENOMIC DNA]</scope>
    <source>
        <strain evidence="3">f. Nagariensis / Eve</strain>
    </source>
</reference>
<gene>
    <name evidence="2" type="ORF">VOLCADRAFT_89819</name>
</gene>
<dbReference type="InParanoid" id="D8TSQ9"/>
<dbReference type="Proteomes" id="UP000001058">
    <property type="component" value="Unassembled WGS sequence"/>
</dbReference>
<dbReference type="KEGG" id="vcn:VOLCADRAFT_89819"/>
<evidence type="ECO:0000313" key="3">
    <source>
        <dbReference type="Proteomes" id="UP000001058"/>
    </source>
</evidence>
<proteinExistence type="predicted"/>
<dbReference type="AlphaFoldDB" id="D8TSQ9"/>